<evidence type="ECO:0000259" key="2">
    <source>
        <dbReference type="PROSITE" id="PS50112"/>
    </source>
</evidence>
<dbReference type="AlphaFoldDB" id="A0A3A3FY42"/>
<evidence type="ECO:0000313" key="5">
    <source>
        <dbReference type="EMBL" id="RJG01138.1"/>
    </source>
</evidence>
<dbReference type="SMART" id="SM00267">
    <property type="entry name" value="GGDEF"/>
    <property type="match status" value="1"/>
</dbReference>
<dbReference type="PANTHER" id="PTHR44757:SF2">
    <property type="entry name" value="BIOFILM ARCHITECTURE MAINTENANCE PROTEIN MBAA"/>
    <property type="match status" value="1"/>
</dbReference>
<feature type="domain" description="GGDEF" evidence="4">
    <location>
        <begin position="327"/>
        <end position="460"/>
    </location>
</feature>
<protein>
    <submittedName>
        <fullName evidence="5">Diguanylate cyclase</fullName>
    </submittedName>
</protein>
<dbReference type="Proteomes" id="UP000266327">
    <property type="component" value="Unassembled WGS sequence"/>
</dbReference>
<evidence type="ECO:0000259" key="4">
    <source>
        <dbReference type="PROSITE" id="PS50887"/>
    </source>
</evidence>
<feature type="domain" description="PAS" evidence="2">
    <location>
        <begin position="46"/>
        <end position="109"/>
    </location>
</feature>
<feature type="domain" description="PAS" evidence="2">
    <location>
        <begin position="172"/>
        <end position="242"/>
    </location>
</feature>
<dbReference type="InterPro" id="IPR052155">
    <property type="entry name" value="Biofilm_reg_signaling"/>
</dbReference>
<dbReference type="InterPro" id="IPR001610">
    <property type="entry name" value="PAC"/>
</dbReference>
<gene>
    <name evidence="5" type="ORF">D3878_05705</name>
</gene>
<evidence type="ECO:0000259" key="3">
    <source>
        <dbReference type="PROSITE" id="PS50113"/>
    </source>
</evidence>
<dbReference type="PROSITE" id="PS50887">
    <property type="entry name" value="GGDEF"/>
    <property type="match status" value="1"/>
</dbReference>
<dbReference type="Pfam" id="PF08448">
    <property type="entry name" value="PAS_4"/>
    <property type="match status" value="2"/>
</dbReference>
<evidence type="ECO:0000256" key="1">
    <source>
        <dbReference type="SAM" id="Phobius"/>
    </source>
</evidence>
<comment type="caution">
    <text evidence="5">The sequence shown here is derived from an EMBL/GenBank/DDBJ whole genome shotgun (WGS) entry which is preliminary data.</text>
</comment>
<dbReference type="CDD" id="cd01949">
    <property type="entry name" value="GGDEF"/>
    <property type="match status" value="1"/>
</dbReference>
<dbReference type="NCBIfam" id="TIGR00229">
    <property type="entry name" value="sensory_box"/>
    <property type="match status" value="2"/>
</dbReference>
<dbReference type="SUPFAM" id="SSF55785">
    <property type="entry name" value="PYP-like sensor domain (PAS domain)"/>
    <property type="match status" value="2"/>
</dbReference>
<reference evidence="6" key="1">
    <citation type="submission" date="2018-09" db="EMBL/GenBank/DDBJ databases">
        <authorList>
            <person name="Zhu H."/>
        </authorList>
    </citation>
    <scope>NUCLEOTIDE SEQUENCE [LARGE SCALE GENOMIC DNA]</scope>
    <source>
        <strain evidence="6">K1S02-23</strain>
    </source>
</reference>
<dbReference type="InterPro" id="IPR000700">
    <property type="entry name" value="PAS-assoc_C"/>
</dbReference>
<dbReference type="InterPro" id="IPR000014">
    <property type="entry name" value="PAS"/>
</dbReference>
<dbReference type="PROSITE" id="PS50113">
    <property type="entry name" value="PAC"/>
    <property type="match status" value="1"/>
</dbReference>
<dbReference type="PANTHER" id="PTHR44757">
    <property type="entry name" value="DIGUANYLATE CYCLASE DGCP"/>
    <property type="match status" value="1"/>
</dbReference>
<dbReference type="GO" id="GO:0003824">
    <property type="term" value="F:catalytic activity"/>
    <property type="evidence" value="ECO:0007669"/>
    <property type="project" value="UniProtKB-ARBA"/>
</dbReference>
<dbReference type="Gene3D" id="3.30.450.20">
    <property type="entry name" value="PAS domain"/>
    <property type="match status" value="2"/>
</dbReference>
<keyword evidence="1" id="KW-0472">Membrane</keyword>
<evidence type="ECO:0000313" key="6">
    <source>
        <dbReference type="Proteomes" id="UP000266327"/>
    </source>
</evidence>
<keyword evidence="6" id="KW-1185">Reference proteome</keyword>
<name>A0A3A3FY42_9BURK</name>
<dbReference type="SUPFAM" id="SSF55073">
    <property type="entry name" value="Nucleotide cyclase"/>
    <property type="match status" value="1"/>
</dbReference>
<organism evidence="5 6">
    <name type="scientific">Noviherbaspirillum sedimenti</name>
    <dbReference type="NCBI Taxonomy" id="2320865"/>
    <lineage>
        <taxon>Bacteria</taxon>
        <taxon>Pseudomonadati</taxon>
        <taxon>Pseudomonadota</taxon>
        <taxon>Betaproteobacteria</taxon>
        <taxon>Burkholderiales</taxon>
        <taxon>Oxalobacteraceae</taxon>
        <taxon>Noviherbaspirillum</taxon>
    </lineage>
</organism>
<dbReference type="EMBL" id="QYUQ01000002">
    <property type="protein sequence ID" value="RJG01138.1"/>
    <property type="molecule type" value="Genomic_DNA"/>
</dbReference>
<dbReference type="FunFam" id="3.30.70.270:FF:000001">
    <property type="entry name" value="Diguanylate cyclase domain protein"/>
    <property type="match status" value="1"/>
</dbReference>
<dbReference type="NCBIfam" id="TIGR00254">
    <property type="entry name" value="GGDEF"/>
    <property type="match status" value="1"/>
</dbReference>
<dbReference type="InterPro" id="IPR013656">
    <property type="entry name" value="PAS_4"/>
</dbReference>
<dbReference type="InterPro" id="IPR000160">
    <property type="entry name" value="GGDEF_dom"/>
</dbReference>
<dbReference type="SMART" id="SM00086">
    <property type="entry name" value="PAC"/>
    <property type="match status" value="2"/>
</dbReference>
<dbReference type="CDD" id="cd00130">
    <property type="entry name" value="PAS"/>
    <property type="match status" value="2"/>
</dbReference>
<keyword evidence="1" id="KW-1133">Transmembrane helix</keyword>
<proteinExistence type="predicted"/>
<feature type="transmembrane region" description="Helical" evidence="1">
    <location>
        <begin position="18"/>
        <end position="37"/>
    </location>
</feature>
<accession>A0A3A3FY42</accession>
<dbReference type="Pfam" id="PF00990">
    <property type="entry name" value="GGDEF"/>
    <property type="match status" value="1"/>
</dbReference>
<keyword evidence="1" id="KW-0812">Transmembrane</keyword>
<sequence length="465" mass="51653">MHIDGRFNLLSVLSLKSMAVSLVGIFAFLFGLLPAALRSKAGPRTRQAQLQAVNDASPLGLIYTSLDGDCSYANRTMERMVGLPLSALRSKAWRRCLHPQDRARLLAALASWNAQQDPPYTGICRLRCAEDDFLWVALKVVPVLLAGKAVGYVGSVEDITERRANELALIKSEQRLRLITDNIPALVAYVTVDERVAFANRRYEESYGILHEELVGMLVSEVLGPEVYAQSRDYVRQALSGTPMLFERTVRCDDGVRYERVSYIPDTDPHGAVAGYFGLVEDITALKQVETQLRQLVRVDALTGIANRIQFEERCADAVRYSRRYGTLMALLFLDIDHFKEINDSCGHQGGDDVLREFAERLQACVRDTDTVARLAGDEFVIVLEGLGAAEEAQAVAQKIIVAMERPFDVCGRQRRVTTSIGVAVRQQEEEDAAALLGRADEALYRAKSAGRNTFETNPDSMDVF</sequence>
<feature type="domain" description="PAC" evidence="3">
    <location>
        <begin position="243"/>
        <end position="295"/>
    </location>
</feature>
<dbReference type="InterPro" id="IPR029787">
    <property type="entry name" value="Nucleotide_cyclase"/>
</dbReference>
<dbReference type="InterPro" id="IPR043128">
    <property type="entry name" value="Rev_trsase/Diguanyl_cyclase"/>
</dbReference>
<dbReference type="Gene3D" id="3.30.70.270">
    <property type="match status" value="1"/>
</dbReference>
<dbReference type="SMART" id="SM00091">
    <property type="entry name" value="PAS"/>
    <property type="match status" value="2"/>
</dbReference>
<dbReference type="InterPro" id="IPR035965">
    <property type="entry name" value="PAS-like_dom_sf"/>
</dbReference>
<dbReference type="PROSITE" id="PS50112">
    <property type="entry name" value="PAS"/>
    <property type="match status" value="2"/>
</dbReference>